<evidence type="ECO:0000256" key="4">
    <source>
        <dbReference type="SAM" id="MobiDB-lite"/>
    </source>
</evidence>
<feature type="compositionally biased region" description="Basic and acidic residues" evidence="4">
    <location>
        <begin position="467"/>
        <end position="481"/>
    </location>
</feature>
<protein>
    <recommendedName>
        <fullName evidence="5">DNA endonuclease activator Ctp1 C-terminal domain-containing protein</fullName>
    </recommendedName>
</protein>
<feature type="compositionally biased region" description="Polar residues" evidence="4">
    <location>
        <begin position="227"/>
        <end position="247"/>
    </location>
</feature>
<feature type="compositionally biased region" description="Basic residues" evidence="4">
    <location>
        <begin position="652"/>
        <end position="663"/>
    </location>
</feature>
<dbReference type="PANTHER" id="PTHR15107">
    <property type="entry name" value="RETINOBLASTOMA BINDING PROTEIN 8"/>
    <property type="match status" value="1"/>
</dbReference>
<accession>A0A507B4G9</accession>
<dbReference type="GO" id="GO:0010792">
    <property type="term" value="P:DNA double-strand break processing involved in repair via single-strand annealing"/>
    <property type="evidence" value="ECO:0007669"/>
    <property type="project" value="TreeGrafter"/>
</dbReference>
<comment type="caution">
    <text evidence="6">The sequence shown here is derived from an EMBL/GenBank/DDBJ whole genome shotgun (WGS) entry which is preliminary data.</text>
</comment>
<dbReference type="PANTHER" id="PTHR15107:SF0">
    <property type="entry name" value="DNA ENDONUCLEASE ACTIVATOR CTP1 C-TERMINAL DOMAIN-CONTAINING PROTEIN"/>
    <property type="match status" value="1"/>
</dbReference>
<dbReference type="OrthoDB" id="5801062at2759"/>
<proteinExistence type="predicted"/>
<feature type="compositionally biased region" description="Polar residues" evidence="4">
    <location>
        <begin position="491"/>
        <end position="501"/>
    </location>
</feature>
<dbReference type="EMBL" id="SKBQ01000030">
    <property type="protein sequence ID" value="TPX13986.1"/>
    <property type="molecule type" value="Genomic_DNA"/>
</dbReference>
<reference evidence="6 7" key="1">
    <citation type="submission" date="2019-06" db="EMBL/GenBank/DDBJ databases">
        <title>Draft genome sequence of the filamentous fungus Phialemoniopsis curvata isolated from diesel fuel.</title>
        <authorList>
            <person name="Varaljay V.A."/>
            <person name="Lyon W.J."/>
            <person name="Crouch A.L."/>
            <person name="Drake C.E."/>
            <person name="Hollomon J.M."/>
            <person name="Nadeau L.J."/>
            <person name="Nunn H.S."/>
            <person name="Stevenson B.S."/>
            <person name="Bojanowski C.L."/>
            <person name="Crookes-Goodson W.J."/>
        </authorList>
    </citation>
    <scope>NUCLEOTIDE SEQUENCE [LARGE SCALE GENOMIC DNA]</scope>
    <source>
        <strain evidence="6 7">D216</strain>
    </source>
</reference>
<evidence type="ECO:0000259" key="5">
    <source>
        <dbReference type="Pfam" id="PF08573"/>
    </source>
</evidence>
<name>A0A507B4G9_9PEZI</name>
<feature type="region of interest" description="Disordered" evidence="4">
    <location>
        <begin position="424"/>
        <end position="539"/>
    </location>
</feature>
<dbReference type="AlphaFoldDB" id="A0A507B4G9"/>
<evidence type="ECO:0000313" key="7">
    <source>
        <dbReference type="Proteomes" id="UP000319257"/>
    </source>
</evidence>
<dbReference type="GO" id="GO:0003684">
    <property type="term" value="F:damaged DNA binding"/>
    <property type="evidence" value="ECO:0007669"/>
    <property type="project" value="TreeGrafter"/>
</dbReference>
<feature type="region of interest" description="Disordered" evidence="4">
    <location>
        <begin position="152"/>
        <end position="177"/>
    </location>
</feature>
<evidence type="ECO:0000313" key="6">
    <source>
        <dbReference type="EMBL" id="TPX13986.1"/>
    </source>
</evidence>
<keyword evidence="3" id="KW-0539">Nucleus</keyword>
<dbReference type="Proteomes" id="UP000319257">
    <property type="component" value="Unassembled WGS sequence"/>
</dbReference>
<feature type="compositionally biased region" description="Low complexity" evidence="4">
    <location>
        <begin position="451"/>
        <end position="464"/>
    </location>
</feature>
<feature type="domain" description="DNA endonuclease activator Ctp1 C-terminal" evidence="5">
    <location>
        <begin position="563"/>
        <end position="678"/>
    </location>
</feature>
<dbReference type="GeneID" id="41973133"/>
<evidence type="ECO:0000256" key="2">
    <source>
        <dbReference type="ARBA" id="ARBA00022763"/>
    </source>
</evidence>
<sequence>MSGWSSNGRVVLFEALGAAWDQIDADITKEFHNRQSRESELVLELEKSQARASRISSLEAENSMLKETIEKLKQPELPATVAAVELKDAQNTVQVPSPDLTALEADLGKLRGKYSQLKALYDQSITLLKKRKEEVHEWIAYAESLEAKLKRSQADNEKLGPSDAEPPRAQSFEGQGRVANEEDRLQLPDNTARPLSHVGFISNLSSSFGPERTVDVHITPRRALSQPPGSQVSDRTESLPATSQTDTHNPEDDLEDLPRLPSQANTAKVRVKEEPSSDPPIIVSERAVRKRRNNSPGYPSAVPRRRVKTEDGDSDPSVTEETAYFDPQESMDLDEGQNTLPTPRKRRLLEEHFANKRASLSSASSGQLPTPSRALLARQLLTPSSVLQPISPNRRIIKTAAGKSKEKRSKNFQNAVTILGEDGYSSDAQEKPSDPLPPSTNVGRLNALLNSTSSRPSAIISRPSNRLSRDLSSKRDVDLPPRRALPFPDKNQLQTPQTASSAKHRTPLAPLAQPISVTRSAPPLRRSNENQGPAVPLRQKPLSSMKLDDFKINPKFNDGQNFAFAEVVRNRSEREGLPGCTDMNCCGKYFRAMASAERAGKPSSPPFLNLPDATVLLETYLGEDAFLLGGMTREEKEELWLAARTRELANKYGKHRHRHHRRPSPPGFWNADFPSTQEEARERQEGLKMEQALVQERYREAMRQDGRWLFRDE</sequence>
<dbReference type="GO" id="GO:0005634">
    <property type="term" value="C:nucleus"/>
    <property type="evidence" value="ECO:0007669"/>
    <property type="project" value="UniProtKB-SubCell"/>
</dbReference>
<feature type="region of interest" description="Disordered" evidence="4">
    <location>
        <begin position="219"/>
        <end position="341"/>
    </location>
</feature>
<comment type="subcellular location">
    <subcellularLocation>
        <location evidence="1">Nucleus</location>
    </subcellularLocation>
</comment>
<gene>
    <name evidence="6" type="ORF">E0L32_005686</name>
</gene>
<evidence type="ECO:0000256" key="3">
    <source>
        <dbReference type="ARBA" id="ARBA00023242"/>
    </source>
</evidence>
<dbReference type="STRING" id="1093900.A0A507B4G9"/>
<evidence type="ECO:0000256" key="1">
    <source>
        <dbReference type="ARBA" id="ARBA00004123"/>
    </source>
</evidence>
<keyword evidence="7" id="KW-1185">Reference proteome</keyword>
<dbReference type="Pfam" id="PF08573">
    <property type="entry name" value="SAE2"/>
    <property type="match status" value="1"/>
</dbReference>
<organism evidence="6 7">
    <name type="scientific">Thyridium curvatum</name>
    <dbReference type="NCBI Taxonomy" id="1093900"/>
    <lineage>
        <taxon>Eukaryota</taxon>
        <taxon>Fungi</taxon>
        <taxon>Dikarya</taxon>
        <taxon>Ascomycota</taxon>
        <taxon>Pezizomycotina</taxon>
        <taxon>Sordariomycetes</taxon>
        <taxon>Sordariomycetidae</taxon>
        <taxon>Thyridiales</taxon>
        <taxon>Thyridiaceae</taxon>
        <taxon>Thyridium</taxon>
    </lineage>
</organism>
<dbReference type="InterPro" id="IPR033316">
    <property type="entry name" value="RBBP8-like"/>
</dbReference>
<feature type="region of interest" description="Disordered" evidence="4">
    <location>
        <begin position="652"/>
        <end position="685"/>
    </location>
</feature>
<dbReference type="InParanoid" id="A0A507B4G9"/>
<dbReference type="RefSeq" id="XP_030995697.1">
    <property type="nucleotide sequence ID" value="XM_031140236.1"/>
</dbReference>
<keyword evidence="2" id="KW-0227">DNA damage</keyword>
<dbReference type="InterPro" id="IPR013882">
    <property type="entry name" value="Ctp1_C"/>
</dbReference>